<evidence type="ECO:0000313" key="2">
    <source>
        <dbReference type="Proteomes" id="UP000000547"/>
    </source>
</evidence>
<reference evidence="1" key="1">
    <citation type="journal article" date="2005" name="Proc. Natl. Acad. Sci. U.S.A.">
        <title>The psychrophilic lifestyle as revealed by the genome sequence of Colwellia psychrerythraea 34H through genomic and proteomic analyses.</title>
        <authorList>
            <person name="Methe B.A."/>
            <person name="Nelson K.E."/>
            <person name="Deming J.W."/>
            <person name="Momen B."/>
            <person name="Melamud E."/>
            <person name="Zhang X."/>
            <person name="Moult J."/>
            <person name="Madupu R."/>
            <person name="Nelson W.C."/>
            <person name="Dodson R.J."/>
            <person name="Brinkac L.M."/>
            <person name="Daugherty S.C."/>
            <person name="Durkin A.S."/>
            <person name="DeBoy R.T."/>
            <person name="Kolonay J.F."/>
            <person name="Sullivan S.A."/>
            <person name="Zhou L."/>
            <person name="Davidsen T.M."/>
            <person name="Wu M."/>
            <person name="Huston A.L."/>
            <person name="Lewis M."/>
            <person name="Weaver B."/>
            <person name="Weidman J.F."/>
            <person name="Khouri H."/>
            <person name="Utterback T.R."/>
            <person name="Feldblyum T.V."/>
            <person name="Fraser C.M."/>
        </authorList>
    </citation>
    <scope>NUCLEOTIDE SEQUENCE [LARGE SCALE GENOMIC DNA]</scope>
    <source>
        <strain evidence="1">34H</strain>
    </source>
</reference>
<dbReference type="HOGENOM" id="CLU_3182464_0_0_6"/>
<proteinExistence type="predicted"/>
<dbReference type="STRING" id="167879.CPS_1767"/>
<dbReference type="AlphaFoldDB" id="Q484L7"/>
<sequence length="46" mass="5619">MPQYNYIHFLCFYYSQLKTQLLIQNLLFNANSVRIIDYFPLFPPMV</sequence>
<evidence type="ECO:0000313" key="1">
    <source>
        <dbReference type="EMBL" id="AAZ27344.1"/>
    </source>
</evidence>
<organism evidence="1 2">
    <name type="scientific">Colwellia psychrerythraea (strain 34H / ATCC BAA-681)</name>
    <name type="common">Vibrio psychroerythus</name>
    <dbReference type="NCBI Taxonomy" id="167879"/>
    <lineage>
        <taxon>Bacteria</taxon>
        <taxon>Pseudomonadati</taxon>
        <taxon>Pseudomonadota</taxon>
        <taxon>Gammaproteobacteria</taxon>
        <taxon>Alteromonadales</taxon>
        <taxon>Colwelliaceae</taxon>
        <taxon>Colwellia</taxon>
    </lineage>
</organism>
<dbReference type="EMBL" id="CP000083">
    <property type="protein sequence ID" value="AAZ27344.1"/>
    <property type="molecule type" value="Genomic_DNA"/>
</dbReference>
<gene>
    <name evidence="1" type="ordered locus">CPS_1767</name>
</gene>
<protein>
    <submittedName>
        <fullName evidence="1">Uncharacterized protein</fullName>
    </submittedName>
</protein>
<name>Q484L7_COLP3</name>
<dbReference type="Proteomes" id="UP000000547">
    <property type="component" value="Chromosome"/>
</dbReference>
<accession>Q484L7</accession>
<dbReference type="KEGG" id="cps:CPS_1767"/>